<dbReference type="InterPro" id="IPR050889">
    <property type="entry name" value="Dendritic_Spine_Reg/Scaffold"/>
</dbReference>
<sequence length="184" mass="20029">MTNGSSLPNLRAPAEPAVKQEHLQWCSRWFSFAPWSTHPLFDAIEQGDATTVTSLLEADISIICLVSRRSKRSPWHVAAHLGHVNVLRSLVAAVLNSEQSVEKLNSSLRRLLSLTRTPEALLLSFLNKRSSSDSMTPLMLAALAGKVVAVEYLLSVGANPWVCMADGVTALHVAARHNQCHVSA</sequence>
<dbReference type="InterPro" id="IPR002110">
    <property type="entry name" value="Ankyrin_rpt"/>
</dbReference>
<name>A0A699ZJA6_HAELA</name>
<dbReference type="InterPro" id="IPR036770">
    <property type="entry name" value="Ankyrin_rpt-contain_sf"/>
</dbReference>
<dbReference type="Proteomes" id="UP000485058">
    <property type="component" value="Unassembled WGS sequence"/>
</dbReference>
<dbReference type="AlphaFoldDB" id="A0A699ZJA6"/>
<evidence type="ECO:0000256" key="3">
    <source>
        <dbReference type="PROSITE-ProRule" id="PRU00023"/>
    </source>
</evidence>
<keyword evidence="5" id="KW-1185">Reference proteome</keyword>
<reference evidence="4 5" key="1">
    <citation type="submission" date="2020-02" db="EMBL/GenBank/DDBJ databases">
        <title>Draft genome sequence of Haematococcus lacustris strain NIES-144.</title>
        <authorList>
            <person name="Morimoto D."/>
            <person name="Nakagawa S."/>
            <person name="Yoshida T."/>
            <person name="Sawayama S."/>
        </authorList>
    </citation>
    <scope>NUCLEOTIDE SEQUENCE [LARGE SCALE GENOMIC DNA]</scope>
    <source>
        <strain evidence="4 5">NIES-144</strain>
    </source>
</reference>
<dbReference type="PANTHER" id="PTHR24166">
    <property type="entry name" value="ROLLING PEBBLES, ISOFORM B"/>
    <property type="match status" value="1"/>
</dbReference>
<organism evidence="4 5">
    <name type="scientific">Haematococcus lacustris</name>
    <name type="common">Green alga</name>
    <name type="synonym">Haematococcus pluvialis</name>
    <dbReference type="NCBI Taxonomy" id="44745"/>
    <lineage>
        <taxon>Eukaryota</taxon>
        <taxon>Viridiplantae</taxon>
        <taxon>Chlorophyta</taxon>
        <taxon>core chlorophytes</taxon>
        <taxon>Chlorophyceae</taxon>
        <taxon>CS clade</taxon>
        <taxon>Chlamydomonadales</taxon>
        <taxon>Haematococcaceae</taxon>
        <taxon>Haematococcus</taxon>
    </lineage>
</organism>
<gene>
    <name evidence="4" type="ORF">HaLaN_20369</name>
</gene>
<dbReference type="SMART" id="SM00248">
    <property type="entry name" value="ANK"/>
    <property type="match status" value="3"/>
</dbReference>
<accession>A0A699ZJA6</accession>
<evidence type="ECO:0000313" key="5">
    <source>
        <dbReference type="Proteomes" id="UP000485058"/>
    </source>
</evidence>
<evidence type="ECO:0000256" key="2">
    <source>
        <dbReference type="ARBA" id="ARBA00023043"/>
    </source>
</evidence>
<dbReference type="PROSITE" id="PS50088">
    <property type="entry name" value="ANK_REPEAT"/>
    <property type="match status" value="1"/>
</dbReference>
<dbReference type="SUPFAM" id="SSF48403">
    <property type="entry name" value="Ankyrin repeat"/>
    <property type="match status" value="1"/>
</dbReference>
<dbReference type="EMBL" id="BLLF01002136">
    <property type="protein sequence ID" value="GFH22847.1"/>
    <property type="molecule type" value="Genomic_DNA"/>
</dbReference>
<dbReference type="Pfam" id="PF12796">
    <property type="entry name" value="Ank_2"/>
    <property type="match status" value="1"/>
</dbReference>
<feature type="repeat" description="ANK" evidence="3">
    <location>
        <begin position="133"/>
        <end position="159"/>
    </location>
</feature>
<comment type="caution">
    <text evidence="4">The sequence shown here is derived from an EMBL/GenBank/DDBJ whole genome shotgun (WGS) entry which is preliminary data.</text>
</comment>
<protein>
    <submittedName>
        <fullName evidence="4">Uncharacterized protein</fullName>
    </submittedName>
</protein>
<keyword evidence="2 3" id="KW-0040">ANK repeat</keyword>
<dbReference type="Gene3D" id="1.25.40.20">
    <property type="entry name" value="Ankyrin repeat-containing domain"/>
    <property type="match status" value="1"/>
</dbReference>
<keyword evidence="1" id="KW-0677">Repeat</keyword>
<proteinExistence type="predicted"/>
<dbReference type="PROSITE" id="PS50297">
    <property type="entry name" value="ANK_REP_REGION"/>
    <property type="match status" value="1"/>
</dbReference>
<dbReference type="PANTHER" id="PTHR24166:SF48">
    <property type="entry name" value="PROTEIN VAPYRIN"/>
    <property type="match status" value="1"/>
</dbReference>
<evidence type="ECO:0000313" key="4">
    <source>
        <dbReference type="EMBL" id="GFH22847.1"/>
    </source>
</evidence>
<evidence type="ECO:0000256" key="1">
    <source>
        <dbReference type="ARBA" id="ARBA00022737"/>
    </source>
</evidence>